<dbReference type="Pfam" id="PF10551">
    <property type="entry name" value="MULE"/>
    <property type="match status" value="1"/>
</dbReference>
<evidence type="ECO:0000259" key="1">
    <source>
        <dbReference type="Pfam" id="PF10551"/>
    </source>
</evidence>
<dbReference type="Proteomes" id="UP001454036">
    <property type="component" value="Unassembled WGS sequence"/>
</dbReference>
<organism evidence="2 3">
    <name type="scientific">Lithospermum erythrorhizon</name>
    <name type="common">Purple gromwell</name>
    <name type="synonym">Lithospermum officinale var. erythrorhizon</name>
    <dbReference type="NCBI Taxonomy" id="34254"/>
    <lineage>
        <taxon>Eukaryota</taxon>
        <taxon>Viridiplantae</taxon>
        <taxon>Streptophyta</taxon>
        <taxon>Embryophyta</taxon>
        <taxon>Tracheophyta</taxon>
        <taxon>Spermatophyta</taxon>
        <taxon>Magnoliopsida</taxon>
        <taxon>eudicotyledons</taxon>
        <taxon>Gunneridae</taxon>
        <taxon>Pentapetalae</taxon>
        <taxon>asterids</taxon>
        <taxon>lamiids</taxon>
        <taxon>Boraginales</taxon>
        <taxon>Boraginaceae</taxon>
        <taxon>Boraginoideae</taxon>
        <taxon>Lithospermeae</taxon>
        <taxon>Lithospermum</taxon>
    </lineage>
</organism>
<name>A0AAV3NWM3_LITER</name>
<evidence type="ECO:0000313" key="2">
    <source>
        <dbReference type="EMBL" id="GAA0143171.1"/>
    </source>
</evidence>
<proteinExistence type="predicted"/>
<reference evidence="2 3" key="1">
    <citation type="submission" date="2024-01" db="EMBL/GenBank/DDBJ databases">
        <title>The complete chloroplast genome sequence of Lithospermum erythrorhizon: insights into the phylogenetic relationship among Boraginaceae species and the maternal lineages of purple gromwells.</title>
        <authorList>
            <person name="Okada T."/>
            <person name="Watanabe K."/>
        </authorList>
    </citation>
    <scope>NUCLEOTIDE SEQUENCE [LARGE SCALE GENOMIC DNA]</scope>
</reference>
<gene>
    <name evidence="2" type="ORF">LIER_42755</name>
</gene>
<protein>
    <recommendedName>
        <fullName evidence="1">MULE transposase domain-containing protein</fullName>
    </recommendedName>
</protein>
<accession>A0AAV3NWM3</accession>
<dbReference type="AlphaFoldDB" id="A0AAV3NWM3"/>
<dbReference type="InterPro" id="IPR018289">
    <property type="entry name" value="MULE_transposase_dom"/>
</dbReference>
<dbReference type="PANTHER" id="PTHR47718:SF3">
    <property type="entry name" value="PROTEIN FAR1-RELATED SEQUENCE 5-LIKE"/>
    <property type="match status" value="1"/>
</dbReference>
<feature type="domain" description="MULE transposase" evidence="1">
    <location>
        <begin position="58"/>
        <end position="151"/>
    </location>
</feature>
<sequence>MEVCEGKKSSIRPNDILAKLRRKEEKNVSTKTGDSDVIGDIFFSHPIAYNMLNLFSYVIQGDCTYKTNFYRLALLQVASFTCTGKNFTIAYAFLENEKEDNYLSALNQLHNLFQANSLPIVIYADRDYDFMNAVEKVFPESKHHLCRRHIEVNYAISTLNVAAWMNRCQEIEDEYGISYP</sequence>
<keyword evidence="3" id="KW-1185">Reference proteome</keyword>
<dbReference type="EMBL" id="BAABME010030840">
    <property type="protein sequence ID" value="GAA0143171.1"/>
    <property type="molecule type" value="Genomic_DNA"/>
</dbReference>
<comment type="caution">
    <text evidence="2">The sequence shown here is derived from an EMBL/GenBank/DDBJ whole genome shotgun (WGS) entry which is preliminary data.</text>
</comment>
<evidence type="ECO:0000313" key="3">
    <source>
        <dbReference type="Proteomes" id="UP001454036"/>
    </source>
</evidence>
<dbReference type="PANTHER" id="PTHR47718">
    <property type="entry name" value="OS01G0519700 PROTEIN"/>
    <property type="match status" value="1"/>
</dbReference>